<dbReference type="AlphaFoldDB" id="W7CQQ2"/>
<sequence>MSDDLIAKLKGHIQLEGDMDESMLPFYVEAATNYVNKSTGSDEPYLIVMIAALMFEYRVSEDGLKKALKAVEPLLILEVLAGGKTSDK</sequence>
<keyword evidence="2" id="KW-1185">Reference proteome</keyword>
<gene>
    <name evidence="1" type="ORF">BCAMP_01155</name>
</gene>
<dbReference type="NCBIfam" id="TIGR01560">
    <property type="entry name" value="put_DNA_pack"/>
    <property type="match status" value="1"/>
</dbReference>
<evidence type="ECO:0000313" key="2">
    <source>
        <dbReference type="Proteomes" id="UP000019243"/>
    </source>
</evidence>
<dbReference type="Proteomes" id="UP000019243">
    <property type="component" value="Unassembled WGS sequence"/>
</dbReference>
<dbReference type="EMBL" id="AODH01000004">
    <property type="protein sequence ID" value="EUJ41974.1"/>
    <property type="molecule type" value="Genomic_DNA"/>
</dbReference>
<comment type="caution">
    <text evidence="1">The sequence shown here is derived from an EMBL/GenBank/DDBJ whole genome shotgun (WGS) entry which is preliminary data.</text>
</comment>
<dbReference type="OrthoDB" id="2185827at2"/>
<organism evidence="1 2">
    <name type="scientific">Brochothrix campestris FSL F6-1037</name>
    <dbReference type="NCBI Taxonomy" id="1265861"/>
    <lineage>
        <taxon>Bacteria</taxon>
        <taxon>Bacillati</taxon>
        <taxon>Bacillota</taxon>
        <taxon>Bacilli</taxon>
        <taxon>Bacillales</taxon>
        <taxon>Listeriaceae</taxon>
        <taxon>Brochothrix</taxon>
    </lineage>
</organism>
<protein>
    <submittedName>
        <fullName evidence="1">Phage protein</fullName>
    </submittedName>
</protein>
<proteinExistence type="predicted"/>
<evidence type="ECO:0000313" key="1">
    <source>
        <dbReference type="EMBL" id="EUJ41974.1"/>
    </source>
</evidence>
<dbReference type="RefSeq" id="WP_035312984.1">
    <property type="nucleotide sequence ID" value="NZ_AODH01000004.1"/>
</dbReference>
<name>W7CQQ2_9LIST</name>
<reference evidence="1 2" key="1">
    <citation type="submission" date="2012-12" db="EMBL/GenBank/DDBJ databases">
        <title>Novel taxa of Listeriaceae from agricultural environments in the United States.</title>
        <authorList>
            <person name="den Bakker H.C."/>
            <person name="Allred A."/>
            <person name="Warchocki S."/>
            <person name="Wright E.M."/>
            <person name="Burrell A."/>
            <person name="Nightingale K.K."/>
            <person name="Kephart D."/>
            <person name="Wiedmann M."/>
        </authorList>
    </citation>
    <scope>NUCLEOTIDE SEQUENCE [LARGE SCALE GENOMIC DNA]</scope>
    <source>
        <strain evidence="1 2">FSL F6-1037</strain>
    </source>
</reference>
<dbReference type="InterPro" id="IPR006450">
    <property type="entry name" value="Phage_HK97_gp6-like"/>
</dbReference>
<dbReference type="STRING" id="1265861.BCAMP_01155"/>
<accession>W7CQQ2</accession>